<reference evidence="2" key="1">
    <citation type="submission" date="2022-11" db="UniProtKB">
        <authorList>
            <consortium name="WormBaseParasite"/>
        </authorList>
    </citation>
    <scope>IDENTIFICATION</scope>
</reference>
<dbReference type="Proteomes" id="UP000887563">
    <property type="component" value="Unplaced"/>
</dbReference>
<proteinExistence type="predicted"/>
<sequence length="56" mass="6638">MERLEVYKFPALPPPLVLAWWLHSFPRRLLSNVLGLLMHRYHPSRDSCTVRQHGSQ</sequence>
<dbReference type="AlphaFoldDB" id="A0A914M230"/>
<accession>A0A914M230</accession>
<evidence type="ECO:0000313" key="2">
    <source>
        <dbReference type="WBParaSite" id="Minc3s01180g21460"/>
    </source>
</evidence>
<keyword evidence="1" id="KW-1185">Reference proteome</keyword>
<evidence type="ECO:0000313" key="1">
    <source>
        <dbReference type="Proteomes" id="UP000887563"/>
    </source>
</evidence>
<dbReference type="WBParaSite" id="Minc3s01180g21460">
    <property type="protein sequence ID" value="Minc3s01180g21460"/>
    <property type="gene ID" value="Minc3s01180g21460"/>
</dbReference>
<organism evidence="1 2">
    <name type="scientific">Meloidogyne incognita</name>
    <name type="common">Southern root-knot nematode worm</name>
    <name type="synonym">Oxyuris incognita</name>
    <dbReference type="NCBI Taxonomy" id="6306"/>
    <lineage>
        <taxon>Eukaryota</taxon>
        <taxon>Metazoa</taxon>
        <taxon>Ecdysozoa</taxon>
        <taxon>Nematoda</taxon>
        <taxon>Chromadorea</taxon>
        <taxon>Rhabditida</taxon>
        <taxon>Tylenchina</taxon>
        <taxon>Tylenchomorpha</taxon>
        <taxon>Tylenchoidea</taxon>
        <taxon>Meloidogynidae</taxon>
        <taxon>Meloidogyninae</taxon>
        <taxon>Meloidogyne</taxon>
        <taxon>Meloidogyne incognita group</taxon>
    </lineage>
</organism>
<protein>
    <submittedName>
        <fullName evidence="2">Candidate secreted effector</fullName>
    </submittedName>
</protein>
<name>A0A914M230_MELIC</name>